<evidence type="ECO:0000256" key="10">
    <source>
        <dbReference type="ARBA" id="ARBA00023004"/>
    </source>
</evidence>
<evidence type="ECO:0000256" key="4">
    <source>
        <dbReference type="ARBA" id="ARBA00010617"/>
    </source>
</evidence>
<accession>A0A8H7CPU1</accession>
<keyword evidence="12" id="KW-0472">Membrane</keyword>
<dbReference type="GO" id="GO:0005506">
    <property type="term" value="F:iron ion binding"/>
    <property type="evidence" value="ECO:0007669"/>
    <property type="project" value="InterPro"/>
</dbReference>
<comment type="caution">
    <text evidence="13">The sequence shown here is derived from an EMBL/GenBank/DDBJ whole genome shotgun (WGS) entry which is preliminary data.</text>
</comment>
<keyword evidence="6" id="KW-0812">Transmembrane</keyword>
<reference evidence="13" key="1">
    <citation type="submission" date="2020-05" db="EMBL/GenBank/DDBJ databases">
        <title>Mycena genomes resolve the evolution of fungal bioluminescence.</title>
        <authorList>
            <person name="Tsai I.J."/>
        </authorList>
    </citation>
    <scope>NUCLEOTIDE SEQUENCE</scope>
    <source>
        <strain evidence="13">CCC161011</strain>
    </source>
</reference>
<dbReference type="Proteomes" id="UP000620124">
    <property type="component" value="Unassembled WGS sequence"/>
</dbReference>
<dbReference type="GO" id="GO:0004497">
    <property type="term" value="F:monooxygenase activity"/>
    <property type="evidence" value="ECO:0007669"/>
    <property type="project" value="UniProtKB-KW"/>
</dbReference>
<dbReference type="PRINTS" id="PR00385">
    <property type="entry name" value="P450"/>
</dbReference>
<evidence type="ECO:0000256" key="11">
    <source>
        <dbReference type="ARBA" id="ARBA00023033"/>
    </source>
</evidence>
<evidence type="ECO:0000313" key="13">
    <source>
        <dbReference type="EMBL" id="KAF7345715.1"/>
    </source>
</evidence>
<evidence type="ECO:0000256" key="2">
    <source>
        <dbReference type="ARBA" id="ARBA00004370"/>
    </source>
</evidence>
<comment type="pathway">
    <text evidence="3">Secondary metabolite biosynthesis; terpenoid biosynthesis.</text>
</comment>
<keyword evidence="10" id="KW-0408">Iron</keyword>
<protein>
    <submittedName>
        <fullName evidence="13">Cytochrome P450</fullName>
    </submittedName>
</protein>
<dbReference type="SUPFAM" id="SSF48264">
    <property type="entry name" value="Cytochrome P450"/>
    <property type="match status" value="1"/>
</dbReference>
<keyword evidence="8" id="KW-1133">Transmembrane helix</keyword>
<comment type="subcellular location">
    <subcellularLocation>
        <location evidence="2">Membrane</location>
    </subcellularLocation>
</comment>
<dbReference type="EMBL" id="JACAZI010000013">
    <property type="protein sequence ID" value="KAF7345715.1"/>
    <property type="molecule type" value="Genomic_DNA"/>
</dbReference>
<dbReference type="PANTHER" id="PTHR24305:SF166">
    <property type="entry name" value="CYTOCHROME P450 12A4, MITOCHONDRIAL-RELATED"/>
    <property type="match status" value="1"/>
</dbReference>
<dbReference type="GO" id="GO:0016705">
    <property type="term" value="F:oxidoreductase activity, acting on paired donors, with incorporation or reduction of molecular oxygen"/>
    <property type="evidence" value="ECO:0007669"/>
    <property type="project" value="InterPro"/>
</dbReference>
<dbReference type="Gene3D" id="1.10.630.10">
    <property type="entry name" value="Cytochrome P450"/>
    <property type="match status" value="1"/>
</dbReference>
<evidence type="ECO:0000256" key="9">
    <source>
        <dbReference type="ARBA" id="ARBA00023002"/>
    </source>
</evidence>
<evidence type="ECO:0000313" key="14">
    <source>
        <dbReference type="Proteomes" id="UP000620124"/>
    </source>
</evidence>
<keyword evidence="9" id="KW-0560">Oxidoreductase</keyword>
<evidence type="ECO:0000256" key="6">
    <source>
        <dbReference type="ARBA" id="ARBA00022692"/>
    </source>
</evidence>
<dbReference type="InterPro" id="IPR036396">
    <property type="entry name" value="Cyt_P450_sf"/>
</dbReference>
<proteinExistence type="inferred from homology"/>
<organism evidence="13 14">
    <name type="scientific">Mycena venus</name>
    <dbReference type="NCBI Taxonomy" id="2733690"/>
    <lineage>
        <taxon>Eukaryota</taxon>
        <taxon>Fungi</taxon>
        <taxon>Dikarya</taxon>
        <taxon>Basidiomycota</taxon>
        <taxon>Agaricomycotina</taxon>
        <taxon>Agaricomycetes</taxon>
        <taxon>Agaricomycetidae</taxon>
        <taxon>Agaricales</taxon>
        <taxon>Marasmiineae</taxon>
        <taxon>Mycenaceae</taxon>
        <taxon>Mycena</taxon>
    </lineage>
</organism>
<evidence type="ECO:0000256" key="7">
    <source>
        <dbReference type="ARBA" id="ARBA00022723"/>
    </source>
</evidence>
<evidence type="ECO:0000256" key="8">
    <source>
        <dbReference type="ARBA" id="ARBA00022989"/>
    </source>
</evidence>
<dbReference type="InterPro" id="IPR050121">
    <property type="entry name" value="Cytochrome_P450_monoxygenase"/>
</dbReference>
<sequence>MGVNSELASSTPLISKDLELHAEEDHKRIRTALNVGFTAAAVRNYIPVFEKAAQAVDDRVLEPLHPINPRDKSLPTPLVLASLAGCGGPLFIFRPQRARPFGQQNVSQNEIGTQVLREKRVAAEQGLDINTDLYGQLLDLHRLDKTKNTLTEAELVAQTAITMIAGQDTTANTLAFGLVELARAPEFQDKLRAEIHSTLRASDGGSVSYDNMPLLNAFIKESLRIFPAEAISKCIAVEDIVIPLTILTLAIASYQWLESRWGEDAQEFKPSRWLDGPTFKGEAVGPYANLFPGWPTDVRANFTHLKKREIVIIIRF</sequence>
<gene>
    <name evidence="13" type="ORF">MVEN_01591500</name>
</gene>
<dbReference type="OrthoDB" id="3203564at2759"/>
<evidence type="ECO:0000256" key="5">
    <source>
        <dbReference type="ARBA" id="ARBA00022617"/>
    </source>
</evidence>
<keyword evidence="14" id="KW-1185">Reference proteome</keyword>
<keyword evidence="11" id="KW-0503">Monooxygenase</keyword>
<comment type="similarity">
    <text evidence="4">Belongs to the cytochrome P450 family.</text>
</comment>
<dbReference type="AlphaFoldDB" id="A0A8H7CPU1"/>
<evidence type="ECO:0000256" key="12">
    <source>
        <dbReference type="ARBA" id="ARBA00023136"/>
    </source>
</evidence>
<dbReference type="Pfam" id="PF00067">
    <property type="entry name" value="p450"/>
    <property type="match status" value="1"/>
</dbReference>
<evidence type="ECO:0000256" key="3">
    <source>
        <dbReference type="ARBA" id="ARBA00004721"/>
    </source>
</evidence>
<keyword evidence="7" id="KW-0479">Metal-binding</keyword>
<dbReference type="InterPro" id="IPR001128">
    <property type="entry name" value="Cyt_P450"/>
</dbReference>
<dbReference type="GO" id="GO:0016020">
    <property type="term" value="C:membrane"/>
    <property type="evidence" value="ECO:0007669"/>
    <property type="project" value="UniProtKB-SubCell"/>
</dbReference>
<comment type="cofactor">
    <cofactor evidence="1">
        <name>heme</name>
        <dbReference type="ChEBI" id="CHEBI:30413"/>
    </cofactor>
</comment>
<dbReference type="PANTHER" id="PTHR24305">
    <property type="entry name" value="CYTOCHROME P450"/>
    <property type="match status" value="1"/>
</dbReference>
<evidence type="ECO:0000256" key="1">
    <source>
        <dbReference type="ARBA" id="ARBA00001971"/>
    </source>
</evidence>
<keyword evidence="5" id="KW-0349">Heme</keyword>
<dbReference type="GO" id="GO:0020037">
    <property type="term" value="F:heme binding"/>
    <property type="evidence" value="ECO:0007669"/>
    <property type="project" value="InterPro"/>
</dbReference>
<name>A0A8H7CPU1_9AGAR</name>